<evidence type="ECO:0000313" key="3">
    <source>
        <dbReference type="EMBL" id="QNU68656.1"/>
    </source>
</evidence>
<dbReference type="InterPro" id="IPR029062">
    <property type="entry name" value="Class_I_gatase-like"/>
</dbReference>
<dbReference type="AlphaFoldDB" id="A0A4U7JMS9"/>
<dbReference type="SUPFAM" id="SSF52317">
    <property type="entry name" value="Class I glutamine amidotransferase-like"/>
    <property type="match status" value="1"/>
</dbReference>
<dbReference type="Proteomes" id="UP000306409">
    <property type="component" value="Chromosome"/>
</dbReference>
<reference evidence="3 4" key="1">
    <citation type="submission" date="2020-09" db="EMBL/GenBank/DDBJ databases">
        <title>Characterization and genome sequencing of Ruminiclostridium sp. nov. MA18.</title>
        <authorList>
            <person name="Rettenmaier R."/>
            <person name="Kowollik M.-L."/>
            <person name="Liebl W."/>
            <person name="Zverlov V."/>
        </authorList>
    </citation>
    <scope>NUCLEOTIDE SEQUENCE [LARGE SCALE GENOMIC DNA]</scope>
    <source>
        <strain evidence="3 4">MA18</strain>
    </source>
</reference>
<gene>
    <name evidence="3" type="ORF">EHE19_009790</name>
</gene>
<dbReference type="KEGG" id="rher:EHE19_009790"/>
<dbReference type="Pfam" id="PF10633">
    <property type="entry name" value="NPCBM_assoc"/>
    <property type="match status" value="1"/>
</dbReference>
<dbReference type="InterPro" id="IPR024078">
    <property type="entry name" value="LmbE-like_dom_sf"/>
</dbReference>
<dbReference type="InterPro" id="IPR003737">
    <property type="entry name" value="GlcNAc_PI_deacetylase-related"/>
</dbReference>
<feature type="domain" description="Alpha-galactosidase NEW3" evidence="2">
    <location>
        <begin position="407"/>
        <end position="485"/>
    </location>
</feature>
<accession>A0A4U7JMS9</accession>
<dbReference type="Gene3D" id="3.40.50.10320">
    <property type="entry name" value="LmbE-like"/>
    <property type="match status" value="1"/>
</dbReference>
<name>A0A4U7JMS9_9FIRM</name>
<proteinExistence type="predicted"/>
<protein>
    <submittedName>
        <fullName evidence="3">PIG-L family deacetylase</fullName>
    </submittedName>
</protein>
<dbReference type="CDD" id="cd03143">
    <property type="entry name" value="A4_beta-galactosidase_middle_domain"/>
    <property type="match status" value="1"/>
</dbReference>
<feature type="chain" id="PRO_5038399225" evidence="1">
    <location>
        <begin position="25"/>
        <end position="851"/>
    </location>
</feature>
<evidence type="ECO:0000313" key="4">
    <source>
        <dbReference type="Proteomes" id="UP000306409"/>
    </source>
</evidence>
<organism evidence="3 4">
    <name type="scientific">Ruminiclostridium herbifermentans</name>
    <dbReference type="NCBI Taxonomy" id="2488810"/>
    <lineage>
        <taxon>Bacteria</taxon>
        <taxon>Bacillati</taxon>
        <taxon>Bacillota</taxon>
        <taxon>Clostridia</taxon>
        <taxon>Eubacteriales</taxon>
        <taxon>Oscillospiraceae</taxon>
        <taxon>Ruminiclostridium</taxon>
    </lineage>
</organism>
<sequence>MKTGKKLSRTIAAALSLAITVTIATPGNTSATLNDNNRGADKLWMAIKQITGVSTIMDTGAHPDDERNSMLAYCLLEKGAETVVVTTTYGAGGQNAIGSEAGFAYSAVRARELQEAVEMIGGELVVLSEEYDNTAVDFGFSKLGEEALAIWDVDKITERMVRAIRTYRPDVIFNSANNVLSEHGQHQATNIITAEAFKKAADPKAYPDQITKEGLRPYQAKKLYDTGTADDHTAKMDYKKYNEILGLTYEQFGQNSRYLHISQSMGKVQDVTANAVSYHKLIQTTLDKKIPDKEEDMFDGIEMTYNDLAANYFKTKDVYRLLNKLQDDADDIVAAYPNYTKVTSATHDMIDDINSGLKTIKNSKLSEEEKYDLTFRLNTKLKQLYKVSEQSSSLIATITPASYEVAKGQSTKVTVQLFNGGNSNIKDLSVKLNTPAGWKVTAPKETTASKINYNSAVKFEYEVSIPKDADYFHPYAKVPMTATVSYKIDGVTAETTIEPNKLFAVMPEYSLQLSPENFVLNTTVSSTTIPVTVGVRSYVTGKTSTTVTLDVPAGWKIEPKQATVEFTGSNQNKTANFTITPPANLKEERFVIKAKATSSNMVSDQTVQVINYDHIGTTYYLYDAALNVQSAKITLPQGLKVGYFDSGKDEVYKYLKQIGMNVTVLGDNDVMYGDLSKFDTIVLGIRAYRDSDALITANNRLLDFVKNGGNLIVNYSQNSAADRWDPSFAPYPLKIGSPTLTWRVVEEDAKVTILDPNNKVFSYPNKIVASDWDGWVQERSIYNISEADPKYTKLISAIDKGSDIVQDGQWLTTNYGKGVYTYTSVVWYRQIQQAMAPGAYRMFVNMLAQKQ</sequence>
<dbReference type="EMBL" id="CP061336">
    <property type="protein sequence ID" value="QNU68656.1"/>
    <property type="molecule type" value="Genomic_DNA"/>
</dbReference>
<feature type="signal peptide" evidence="1">
    <location>
        <begin position="1"/>
        <end position="24"/>
    </location>
</feature>
<evidence type="ECO:0000259" key="2">
    <source>
        <dbReference type="Pfam" id="PF10633"/>
    </source>
</evidence>
<keyword evidence="1" id="KW-0732">Signal</keyword>
<dbReference type="Pfam" id="PF02585">
    <property type="entry name" value="PIG-L"/>
    <property type="match status" value="1"/>
</dbReference>
<keyword evidence="4" id="KW-1185">Reference proteome</keyword>
<dbReference type="SUPFAM" id="SSF102588">
    <property type="entry name" value="LmbE-like"/>
    <property type="match status" value="1"/>
</dbReference>
<dbReference type="RefSeq" id="WP_137696114.1">
    <property type="nucleotide sequence ID" value="NZ_CP061336.1"/>
</dbReference>
<dbReference type="InterPro" id="IPR018905">
    <property type="entry name" value="A-galactase_NEW3"/>
</dbReference>
<dbReference type="OrthoDB" id="9759749at2"/>
<evidence type="ECO:0000256" key="1">
    <source>
        <dbReference type="SAM" id="SignalP"/>
    </source>
</evidence>